<dbReference type="EMBL" id="JAAGWK010000024">
    <property type="protein sequence ID" value="NEL55688.1"/>
    <property type="molecule type" value="Genomic_DNA"/>
</dbReference>
<dbReference type="InterPro" id="IPR045393">
    <property type="entry name" value="DUF6518"/>
</dbReference>
<organism evidence="2 3">
    <name type="scientific">Goekera deserti</name>
    <dbReference type="NCBI Taxonomy" id="2497753"/>
    <lineage>
        <taxon>Bacteria</taxon>
        <taxon>Bacillati</taxon>
        <taxon>Actinomycetota</taxon>
        <taxon>Actinomycetes</taxon>
        <taxon>Geodermatophilales</taxon>
        <taxon>Geodermatophilaceae</taxon>
        <taxon>Goekera</taxon>
    </lineage>
</organism>
<feature type="transmembrane region" description="Helical" evidence="1">
    <location>
        <begin position="30"/>
        <end position="49"/>
    </location>
</feature>
<feature type="transmembrane region" description="Helical" evidence="1">
    <location>
        <begin position="56"/>
        <end position="75"/>
    </location>
</feature>
<keyword evidence="1" id="KW-1133">Transmembrane helix</keyword>
<name>A0A7K3WGS9_9ACTN</name>
<dbReference type="Proteomes" id="UP000470470">
    <property type="component" value="Unassembled WGS sequence"/>
</dbReference>
<keyword evidence="1" id="KW-0472">Membrane</keyword>
<feature type="transmembrane region" description="Helical" evidence="1">
    <location>
        <begin position="116"/>
        <end position="136"/>
    </location>
</feature>
<proteinExistence type="predicted"/>
<evidence type="ECO:0000256" key="1">
    <source>
        <dbReference type="SAM" id="Phobius"/>
    </source>
</evidence>
<keyword evidence="3" id="KW-1185">Reference proteome</keyword>
<evidence type="ECO:0000313" key="2">
    <source>
        <dbReference type="EMBL" id="NEL55688.1"/>
    </source>
</evidence>
<keyword evidence="1" id="KW-0812">Transmembrane</keyword>
<gene>
    <name evidence="2" type="ORF">G1H19_17035</name>
</gene>
<accession>A0A7K3WGS9</accession>
<dbReference type="Pfam" id="PF20128">
    <property type="entry name" value="DUF6518"/>
    <property type="match status" value="1"/>
</dbReference>
<dbReference type="AlphaFoldDB" id="A0A7K3WGS9"/>
<sequence>MPRWAVAVLVGLMVGALTSPAQTLLGSTVLSGLTNAVGPWLVAPFLVAARARTPRAAAWVGVLACVAQVPGYYAVSAARGFAITPVTVAQWTLAGVVGGAALGLAGWSWWTPRGRWCGLGAALLVAVWLAEGVVLFGLVLGYTGQALVACGVGVALALLLGRHEQQHRALLRWLLPAVAVGALGFAVALLVL</sequence>
<comment type="caution">
    <text evidence="2">The sequence shown here is derived from an EMBL/GenBank/DDBJ whole genome shotgun (WGS) entry which is preliminary data.</text>
</comment>
<evidence type="ECO:0000313" key="3">
    <source>
        <dbReference type="Proteomes" id="UP000470470"/>
    </source>
</evidence>
<protein>
    <submittedName>
        <fullName evidence="2">Uncharacterized protein</fullName>
    </submittedName>
</protein>
<reference evidence="2 3" key="1">
    <citation type="submission" date="2020-02" db="EMBL/GenBank/DDBJ databases">
        <title>The whole genome sequence of CPCC 205119.</title>
        <authorList>
            <person name="Jiang Z."/>
        </authorList>
    </citation>
    <scope>NUCLEOTIDE SEQUENCE [LARGE SCALE GENOMIC DNA]</scope>
    <source>
        <strain evidence="2 3">CPCC 205119</strain>
    </source>
</reference>
<feature type="transmembrane region" description="Helical" evidence="1">
    <location>
        <begin position="173"/>
        <end position="191"/>
    </location>
</feature>
<feature type="transmembrane region" description="Helical" evidence="1">
    <location>
        <begin position="142"/>
        <end position="161"/>
    </location>
</feature>
<feature type="transmembrane region" description="Helical" evidence="1">
    <location>
        <begin position="81"/>
        <end position="104"/>
    </location>
</feature>